<dbReference type="Pfam" id="PF00595">
    <property type="entry name" value="PDZ"/>
    <property type="match status" value="1"/>
</dbReference>
<dbReference type="Proteomes" id="UP000478052">
    <property type="component" value="Unassembled WGS sequence"/>
</dbReference>
<dbReference type="InterPro" id="IPR004172">
    <property type="entry name" value="L27_dom"/>
</dbReference>
<keyword evidence="2 3" id="KW-0728">SH3 domain</keyword>
<evidence type="ECO:0000259" key="5">
    <source>
        <dbReference type="PROSITE" id="PS50002"/>
    </source>
</evidence>
<dbReference type="GO" id="GO:0030054">
    <property type="term" value="C:cell junction"/>
    <property type="evidence" value="ECO:0007669"/>
    <property type="project" value="UniProtKB-ARBA"/>
</dbReference>
<dbReference type="InterPro" id="IPR036892">
    <property type="entry name" value="L27_dom_sf"/>
</dbReference>
<comment type="caution">
    <text evidence="9">The sequence shown here is derived from an EMBL/GenBank/DDBJ whole genome shotgun (WGS) entry which is preliminary data.</text>
</comment>
<dbReference type="AlphaFoldDB" id="A0A6G0YBR3"/>
<dbReference type="Gene3D" id="2.30.42.10">
    <property type="match status" value="1"/>
</dbReference>
<dbReference type="InterPro" id="IPR001478">
    <property type="entry name" value="PDZ"/>
</dbReference>
<organism evidence="9 10">
    <name type="scientific">Aphis craccivora</name>
    <name type="common">Cowpea aphid</name>
    <dbReference type="NCBI Taxonomy" id="307492"/>
    <lineage>
        <taxon>Eukaryota</taxon>
        <taxon>Metazoa</taxon>
        <taxon>Ecdysozoa</taxon>
        <taxon>Arthropoda</taxon>
        <taxon>Hexapoda</taxon>
        <taxon>Insecta</taxon>
        <taxon>Pterygota</taxon>
        <taxon>Neoptera</taxon>
        <taxon>Paraneoptera</taxon>
        <taxon>Hemiptera</taxon>
        <taxon>Sternorrhyncha</taxon>
        <taxon>Aphidomorpha</taxon>
        <taxon>Aphidoidea</taxon>
        <taxon>Aphididae</taxon>
        <taxon>Aphidini</taxon>
        <taxon>Aphis</taxon>
        <taxon>Aphis</taxon>
    </lineage>
</organism>
<dbReference type="CDD" id="cd00071">
    <property type="entry name" value="GMPK"/>
    <property type="match status" value="1"/>
</dbReference>
<comment type="similarity">
    <text evidence="1">Belongs to the MAGUK family.</text>
</comment>
<feature type="region of interest" description="Disordered" evidence="4">
    <location>
        <begin position="458"/>
        <end position="479"/>
    </location>
</feature>
<dbReference type="SMART" id="SM00326">
    <property type="entry name" value="SH3"/>
    <property type="match status" value="1"/>
</dbReference>
<feature type="domain" description="L27" evidence="8">
    <location>
        <begin position="81"/>
        <end position="135"/>
    </location>
</feature>
<feature type="domain" description="PDZ" evidence="7">
    <location>
        <begin position="169"/>
        <end position="255"/>
    </location>
</feature>
<dbReference type="PROSITE" id="PS00856">
    <property type="entry name" value="GUANYLATE_KINASE_1"/>
    <property type="match status" value="1"/>
</dbReference>
<feature type="domain" description="Guanylate kinase-like" evidence="6">
    <location>
        <begin position="432"/>
        <end position="623"/>
    </location>
</feature>
<gene>
    <name evidence="9" type="ORF">FWK35_00021529</name>
</gene>
<dbReference type="InterPro" id="IPR036034">
    <property type="entry name" value="PDZ_sf"/>
</dbReference>
<dbReference type="PANTHER" id="PTHR23122">
    <property type="entry name" value="MEMBRANE-ASSOCIATED GUANYLATE KINASE MAGUK"/>
    <property type="match status" value="1"/>
</dbReference>
<dbReference type="CDD" id="cd11862">
    <property type="entry name" value="SH3_MPP"/>
    <property type="match status" value="1"/>
</dbReference>
<dbReference type="InterPro" id="IPR014775">
    <property type="entry name" value="L27_C"/>
</dbReference>
<evidence type="ECO:0000259" key="7">
    <source>
        <dbReference type="PROSITE" id="PS50106"/>
    </source>
</evidence>
<dbReference type="OrthoDB" id="439127at2759"/>
<dbReference type="Pfam" id="PF07653">
    <property type="entry name" value="SH3_2"/>
    <property type="match status" value="1"/>
</dbReference>
<dbReference type="InterPro" id="IPR020590">
    <property type="entry name" value="Guanylate_kinase_CS"/>
</dbReference>
<protein>
    <submittedName>
        <fullName evidence="9">MAGUK p55 subfamily member 7 isoform X1</fullName>
    </submittedName>
</protein>
<dbReference type="SUPFAM" id="SSF52540">
    <property type="entry name" value="P-loop containing nucleoside triphosphate hydrolases"/>
    <property type="match status" value="1"/>
</dbReference>
<dbReference type="Pfam" id="PF00625">
    <property type="entry name" value="Guanylate_kin"/>
    <property type="match status" value="1"/>
</dbReference>
<dbReference type="SMART" id="SM00228">
    <property type="entry name" value="PDZ"/>
    <property type="match status" value="1"/>
</dbReference>
<dbReference type="SUPFAM" id="SSF101288">
    <property type="entry name" value="L27 domain"/>
    <property type="match status" value="1"/>
</dbReference>
<evidence type="ECO:0000313" key="10">
    <source>
        <dbReference type="Proteomes" id="UP000478052"/>
    </source>
</evidence>
<dbReference type="PROSITE" id="PS50002">
    <property type="entry name" value="SH3"/>
    <property type="match status" value="1"/>
</dbReference>
<keyword evidence="10" id="KW-1185">Reference proteome</keyword>
<reference evidence="9 10" key="1">
    <citation type="submission" date="2019-08" db="EMBL/GenBank/DDBJ databases">
        <title>Whole genome of Aphis craccivora.</title>
        <authorList>
            <person name="Voronova N.V."/>
            <person name="Shulinski R.S."/>
            <person name="Bandarenka Y.V."/>
            <person name="Zhorov D.G."/>
            <person name="Warner D."/>
        </authorList>
    </citation>
    <scope>NUCLEOTIDE SEQUENCE [LARGE SCALE GENOMIC DNA]</scope>
    <source>
        <strain evidence="9">180601</strain>
        <tissue evidence="9">Whole Body</tissue>
    </source>
</reference>
<dbReference type="InterPro" id="IPR050716">
    <property type="entry name" value="MAGUK"/>
</dbReference>
<dbReference type="Pfam" id="PF02828">
    <property type="entry name" value="L27"/>
    <property type="match status" value="1"/>
</dbReference>
<dbReference type="PROSITE" id="PS51022">
    <property type="entry name" value="L27"/>
    <property type="match status" value="2"/>
</dbReference>
<dbReference type="Gene3D" id="3.40.50.300">
    <property type="entry name" value="P-loop containing nucleotide triphosphate hydrolases"/>
    <property type="match status" value="1"/>
</dbReference>
<evidence type="ECO:0000259" key="8">
    <source>
        <dbReference type="PROSITE" id="PS51022"/>
    </source>
</evidence>
<evidence type="ECO:0000259" key="6">
    <source>
        <dbReference type="PROSITE" id="PS50052"/>
    </source>
</evidence>
<dbReference type="InterPro" id="IPR027417">
    <property type="entry name" value="P-loop_NTPase"/>
</dbReference>
<sequence length="638" mass="71470">MSVAMEQNGGGAFDPVVLISRLALAGLLESLVGSRDAISASKEELDFLSNLLQSKELHALFKVYNTIVDRVRDDRRCSPVLSSSMQTTLDVMEVILPRIALSDTSRQLFQLLQNPHIQGLLCAHDAVAQKDYLPRLPDIPQEMDEDEETIKIVQLVKSTEPLCLFLHHQVTFTDGEPDSAEPIVGATIKTDEENGKIIIARVMHGGAADRSGLINVGDEVCEVNGINVEGKSPADVLQILQHSEGTITFKLIPADPKGGARESKMKVRAHFDFNTDVDPYIPCKEAGLSFTKGEILHIVSQDDPYWWQARKEGDRNMRAGLIPSKALQERKIIHERLSMADQKKKWVLDSINGGCIGGGGMTCLPDRSLAKDPLCGSLAALNDLGEDMASECSVRTRVKKVIYDAAESDDYDREEIATYEEVVKLYPRPELPRPIVLVGPPGVGRNELKRRIMELNPDKYHTPVPHTSRSPRPGEVNGKEYNFVPRELMEEQIARGEFLEFGEYKGNLYGTSLESVKSIIRSGLTCIINPHYQALKMLRNPDIKPYIVYIKPPTFDILKSTRNAAFAMSTFDETNSRGFTDDEFNEILRSSKRIEFLYDHWFDEIIVNDDFKSALEQLLEADHKLKTEPLWAPAAWLQ</sequence>
<dbReference type="InterPro" id="IPR036028">
    <property type="entry name" value="SH3-like_dom_sf"/>
</dbReference>
<dbReference type="PROSITE" id="PS50052">
    <property type="entry name" value="GUANYLATE_KINASE_2"/>
    <property type="match status" value="1"/>
</dbReference>
<dbReference type="Gene3D" id="2.30.30.40">
    <property type="entry name" value="SH3 Domains"/>
    <property type="match status" value="1"/>
</dbReference>
<feature type="domain" description="SH3" evidence="5">
    <location>
        <begin position="262"/>
        <end position="332"/>
    </location>
</feature>
<dbReference type="EMBL" id="VUJU01004974">
    <property type="protein sequence ID" value="KAF0752676.1"/>
    <property type="molecule type" value="Genomic_DNA"/>
</dbReference>
<dbReference type="Gene3D" id="1.10.287.650">
    <property type="entry name" value="L27 domain"/>
    <property type="match status" value="1"/>
</dbReference>
<accession>A0A6G0YBR3</accession>
<evidence type="ECO:0000256" key="1">
    <source>
        <dbReference type="ARBA" id="ARBA00007014"/>
    </source>
</evidence>
<evidence type="ECO:0000256" key="4">
    <source>
        <dbReference type="SAM" id="MobiDB-lite"/>
    </source>
</evidence>
<dbReference type="InterPro" id="IPR008145">
    <property type="entry name" value="GK/Ca_channel_bsu"/>
</dbReference>
<evidence type="ECO:0000256" key="2">
    <source>
        <dbReference type="ARBA" id="ARBA00022443"/>
    </source>
</evidence>
<name>A0A6G0YBR3_APHCR</name>
<evidence type="ECO:0000313" key="9">
    <source>
        <dbReference type="EMBL" id="KAF0752676.1"/>
    </source>
</evidence>
<dbReference type="CDD" id="cd06799">
    <property type="entry name" value="PDZ_MPP3-MPP4-MPP7-like"/>
    <property type="match status" value="1"/>
</dbReference>
<dbReference type="InterPro" id="IPR008144">
    <property type="entry name" value="Guanylate_kin-like_dom"/>
</dbReference>
<dbReference type="SUPFAM" id="SSF50156">
    <property type="entry name" value="PDZ domain-like"/>
    <property type="match status" value="1"/>
</dbReference>
<proteinExistence type="inferred from homology"/>
<dbReference type="PROSITE" id="PS50106">
    <property type="entry name" value="PDZ"/>
    <property type="match status" value="1"/>
</dbReference>
<feature type="domain" description="L27" evidence="8">
    <location>
        <begin position="13"/>
        <end position="75"/>
    </location>
</feature>
<evidence type="ECO:0000256" key="3">
    <source>
        <dbReference type="PROSITE-ProRule" id="PRU00192"/>
    </source>
</evidence>
<dbReference type="InterPro" id="IPR001452">
    <property type="entry name" value="SH3_domain"/>
</dbReference>
<dbReference type="SUPFAM" id="SSF50044">
    <property type="entry name" value="SH3-domain"/>
    <property type="match status" value="1"/>
</dbReference>
<dbReference type="SMART" id="SM00569">
    <property type="entry name" value="L27"/>
    <property type="match status" value="2"/>
</dbReference>
<dbReference type="SMART" id="SM00072">
    <property type="entry name" value="GuKc"/>
    <property type="match status" value="1"/>
</dbReference>